<comment type="caution">
    <text evidence="8">The sequence shown here is derived from an EMBL/GenBank/DDBJ whole genome shotgun (WGS) entry which is preliminary data.</text>
</comment>
<dbReference type="PROSITE" id="PS50914">
    <property type="entry name" value="BON"/>
    <property type="match status" value="1"/>
</dbReference>
<dbReference type="InterPro" id="IPR006665">
    <property type="entry name" value="OmpA-like"/>
</dbReference>
<evidence type="ECO:0000259" key="7">
    <source>
        <dbReference type="PROSITE" id="PS51123"/>
    </source>
</evidence>
<feature type="domain" description="BON" evidence="6">
    <location>
        <begin position="96"/>
        <end position="166"/>
    </location>
</feature>
<evidence type="ECO:0000313" key="9">
    <source>
        <dbReference type="Proteomes" id="UP000619293"/>
    </source>
</evidence>
<evidence type="ECO:0000256" key="2">
    <source>
        <dbReference type="ARBA" id="ARBA00023136"/>
    </source>
</evidence>
<reference evidence="8 9" key="1">
    <citation type="submission" date="2021-01" db="EMBL/GenBank/DDBJ databases">
        <title>Whole genome shotgun sequence of Catellatospora chokoriensis NBRC 107358.</title>
        <authorList>
            <person name="Komaki H."/>
            <person name="Tamura T."/>
        </authorList>
    </citation>
    <scope>NUCLEOTIDE SEQUENCE [LARGE SCALE GENOMIC DNA]</scope>
    <source>
        <strain evidence="8 9">NBRC 107358</strain>
    </source>
</reference>
<dbReference type="InterPro" id="IPR050330">
    <property type="entry name" value="Bact_OuterMem_StrucFunc"/>
</dbReference>
<dbReference type="Proteomes" id="UP000619293">
    <property type="component" value="Unassembled WGS sequence"/>
</dbReference>
<dbReference type="PANTHER" id="PTHR30329">
    <property type="entry name" value="STATOR ELEMENT OF FLAGELLAR MOTOR COMPLEX"/>
    <property type="match status" value="1"/>
</dbReference>
<dbReference type="PANTHER" id="PTHR30329:SF21">
    <property type="entry name" value="LIPOPROTEIN YIAD-RELATED"/>
    <property type="match status" value="1"/>
</dbReference>
<evidence type="ECO:0000256" key="5">
    <source>
        <dbReference type="SAM" id="MobiDB-lite"/>
    </source>
</evidence>
<evidence type="ECO:0000256" key="1">
    <source>
        <dbReference type="ARBA" id="ARBA00004442"/>
    </source>
</evidence>
<dbReference type="InterPro" id="IPR006664">
    <property type="entry name" value="OMP_bac"/>
</dbReference>
<feature type="region of interest" description="Disordered" evidence="5">
    <location>
        <begin position="317"/>
        <end position="336"/>
    </location>
</feature>
<evidence type="ECO:0000256" key="3">
    <source>
        <dbReference type="ARBA" id="ARBA00023237"/>
    </source>
</evidence>
<feature type="domain" description="OmpA-like" evidence="7">
    <location>
        <begin position="234"/>
        <end position="348"/>
    </location>
</feature>
<evidence type="ECO:0000256" key="4">
    <source>
        <dbReference type="PROSITE-ProRule" id="PRU00473"/>
    </source>
</evidence>
<protein>
    <submittedName>
        <fullName evidence="8">Uncharacterized protein</fullName>
    </submittedName>
</protein>
<dbReference type="Gene3D" id="3.30.1330.60">
    <property type="entry name" value="OmpA-like domain"/>
    <property type="match status" value="1"/>
</dbReference>
<keyword evidence="2 4" id="KW-0472">Membrane</keyword>
<dbReference type="SUPFAM" id="SSF103088">
    <property type="entry name" value="OmpA-like"/>
    <property type="match status" value="1"/>
</dbReference>
<dbReference type="Gene3D" id="3.40.1520.20">
    <property type="match status" value="1"/>
</dbReference>
<sequence length="348" mass="35536">MSMADNARRFHPVVGVAVAVLGLAGIVTAQHLPFRENIQDDLTHRSEQALQAAGLSAVQVDFIGRDGTLKAASTAEADRALEIVRGLAGVRVAVADVPTVAAPAPSASPTAPAAPAAPPTVAFALGGGRIAVTGTVPSEAARAALVQTATELAGAGQVDDRLTVDATVTDAGLAALPNVVKAIAKGTKEATVELRDGSLTLAGTLDKQVTKDAVAAAAAQVGATVVDRTELAKVQQELVKLPAVTFLDNSTTLTPAGRAALAQAARILTANPQVKVRIEGHTDSNGSTADNLALSRARAKTVLDFLVKQGVATDRLSAEGYGESRPARPNTSEANQAVNRRVEFIVQP</sequence>
<keyword evidence="3" id="KW-0998">Cell outer membrane</keyword>
<name>A0A8J3K626_9ACTN</name>
<evidence type="ECO:0000259" key="6">
    <source>
        <dbReference type="PROSITE" id="PS50914"/>
    </source>
</evidence>
<dbReference type="GO" id="GO:0009279">
    <property type="term" value="C:cell outer membrane"/>
    <property type="evidence" value="ECO:0007669"/>
    <property type="project" value="UniProtKB-SubCell"/>
</dbReference>
<keyword evidence="9" id="KW-1185">Reference proteome</keyword>
<dbReference type="InterPro" id="IPR036737">
    <property type="entry name" value="OmpA-like_sf"/>
</dbReference>
<dbReference type="EMBL" id="BONG01000013">
    <property type="protein sequence ID" value="GIF89229.1"/>
    <property type="molecule type" value="Genomic_DNA"/>
</dbReference>
<dbReference type="InterPro" id="IPR007055">
    <property type="entry name" value="BON_dom"/>
</dbReference>
<dbReference type="CDD" id="cd07185">
    <property type="entry name" value="OmpA_C-like"/>
    <property type="match status" value="1"/>
</dbReference>
<comment type="subcellular location">
    <subcellularLocation>
        <location evidence="1">Cell outer membrane</location>
    </subcellularLocation>
</comment>
<dbReference type="AlphaFoldDB" id="A0A8J3K626"/>
<accession>A0A8J3K626</accession>
<organism evidence="8 9">
    <name type="scientific">Catellatospora chokoriensis</name>
    <dbReference type="NCBI Taxonomy" id="310353"/>
    <lineage>
        <taxon>Bacteria</taxon>
        <taxon>Bacillati</taxon>
        <taxon>Actinomycetota</taxon>
        <taxon>Actinomycetes</taxon>
        <taxon>Micromonosporales</taxon>
        <taxon>Micromonosporaceae</taxon>
        <taxon>Catellatospora</taxon>
    </lineage>
</organism>
<dbReference type="Pfam" id="PF04972">
    <property type="entry name" value="BON"/>
    <property type="match status" value="1"/>
</dbReference>
<dbReference type="PRINTS" id="PR01021">
    <property type="entry name" value="OMPADOMAIN"/>
</dbReference>
<evidence type="ECO:0000313" key="8">
    <source>
        <dbReference type="EMBL" id="GIF89229.1"/>
    </source>
</evidence>
<proteinExistence type="predicted"/>
<gene>
    <name evidence="8" type="ORF">Cch02nite_26730</name>
</gene>
<dbReference type="Pfam" id="PF00691">
    <property type="entry name" value="OmpA"/>
    <property type="match status" value="1"/>
</dbReference>
<dbReference type="PROSITE" id="PS51123">
    <property type="entry name" value="OMPA_2"/>
    <property type="match status" value="1"/>
</dbReference>